<keyword evidence="2" id="KW-1185">Reference proteome</keyword>
<dbReference type="InterPro" id="IPR007433">
    <property type="entry name" value="DUF481"/>
</dbReference>
<organism evidence="1 2">
    <name type="scientific">Algoriphagus sediminis</name>
    <dbReference type="NCBI Taxonomy" id="3057113"/>
    <lineage>
        <taxon>Bacteria</taxon>
        <taxon>Pseudomonadati</taxon>
        <taxon>Bacteroidota</taxon>
        <taxon>Cytophagia</taxon>
        <taxon>Cytophagales</taxon>
        <taxon>Cyclobacteriaceae</taxon>
        <taxon>Algoriphagus</taxon>
    </lineage>
</organism>
<dbReference type="Proteomes" id="UP001171916">
    <property type="component" value="Unassembled WGS sequence"/>
</dbReference>
<dbReference type="RefSeq" id="WP_290000600.1">
    <property type="nucleotide sequence ID" value="NZ_JAUEPH010000005.1"/>
</dbReference>
<accession>A0ABT7YER5</accession>
<dbReference type="EMBL" id="JAUEPH010000005">
    <property type="protein sequence ID" value="MDN3204825.1"/>
    <property type="molecule type" value="Genomic_DNA"/>
</dbReference>
<sequence length="358" mass="40658">MVSKKSLQILFFFLIGTFGVFFSSFAQNVQDTVFIENGDRIIGEIKQLSKGTLSIKPSYANATIQLNWNEIIGLQSNRNFIFTLNAGERALVELERLEGDSLSFRPLQIYLKRRTSDRFYGVERLKIGKGEISHIEIEKKGFFNRLDGDVSLGINLAKANKLRQTALRSRLSYQGGRFATAVSFNGIRSTQNETQDISRTDGGLLIIYLITNRWFALTRANFLSNTEQLLDIRMDLKLGSGWYVIQKPKQELSTSAGWNLNLERFSNLAETSQSSELTYGFTFSREIFDKLSVQGQFIGFSGITQKGRFRSDSRVDVKYTIVKDLFLKVGGTYNYDNQPAENASRSDYVIQTTVGWTF</sequence>
<reference evidence="1" key="1">
    <citation type="submission" date="2023-06" db="EMBL/GenBank/DDBJ databases">
        <title>Robiginitalea aurantiacus sp. nov. and Algoriphagus sediminis sp. nov., isolated from coastal sediment.</title>
        <authorList>
            <person name="Zhou Z.Y."/>
            <person name="An J."/>
            <person name="Jia Y.W."/>
            <person name="Du Z.J."/>
        </authorList>
    </citation>
    <scope>NUCLEOTIDE SEQUENCE</scope>
    <source>
        <strain evidence="1">C2-7</strain>
    </source>
</reference>
<comment type="caution">
    <text evidence="1">The sequence shown here is derived from an EMBL/GenBank/DDBJ whole genome shotgun (WGS) entry which is preliminary data.</text>
</comment>
<evidence type="ECO:0000313" key="1">
    <source>
        <dbReference type="EMBL" id="MDN3204825.1"/>
    </source>
</evidence>
<proteinExistence type="predicted"/>
<name>A0ABT7YER5_9BACT</name>
<dbReference type="Pfam" id="PF04338">
    <property type="entry name" value="DUF481"/>
    <property type="match status" value="1"/>
</dbReference>
<evidence type="ECO:0000313" key="2">
    <source>
        <dbReference type="Proteomes" id="UP001171916"/>
    </source>
</evidence>
<protein>
    <submittedName>
        <fullName evidence="1">DUF481 domain-containing protein</fullName>
    </submittedName>
</protein>
<gene>
    <name evidence="1" type="ORF">QVH07_11735</name>
</gene>